<dbReference type="EMBL" id="BHYM01000043">
    <property type="protein sequence ID" value="GCE41392.1"/>
    <property type="molecule type" value="Genomic_DNA"/>
</dbReference>
<evidence type="ECO:0000313" key="1">
    <source>
        <dbReference type="EMBL" id="GCE41392.1"/>
    </source>
</evidence>
<evidence type="ECO:0000313" key="2">
    <source>
        <dbReference type="Proteomes" id="UP000287519"/>
    </source>
</evidence>
<reference evidence="1 2" key="1">
    <citation type="submission" date="2018-11" db="EMBL/GenBank/DDBJ databases">
        <title>Microbial catabolism of amino acid.</title>
        <authorList>
            <person name="Hibi M."/>
            <person name="Ogawa J."/>
        </authorList>
    </citation>
    <scope>NUCLEOTIDE SEQUENCE [LARGE SCALE GENOMIC DNA]</scope>
    <source>
        <strain evidence="1 2">C31-06</strain>
    </source>
</reference>
<dbReference type="Proteomes" id="UP000287519">
    <property type="component" value="Unassembled WGS sequence"/>
</dbReference>
<name>A0A402CCN5_RHOWR</name>
<proteinExistence type="predicted"/>
<keyword evidence="2" id="KW-1185">Reference proteome</keyword>
<organism evidence="1 2">
    <name type="scientific">Rhodococcus wratislaviensis</name>
    <name type="common">Tsukamurella wratislaviensis</name>
    <dbReference type="NCBI Taxonomy" id="44752"/>
    <lineage>
        <taxon>Bacteria</taxon>
        <taxon>Bacillati</taxon>
        <taxon>Actinomycetota</taxon>
        <taxon>Actinomycetes</taxon>
        <taxon>Mycobacteriales</taxon>
        <taxon>Nocardiaceae</taxon>
        <taxon>Rhodococcus</taxon>
    </lineage>
</organism>
<sequence length="57" mass="5837">MHAATVVGGDCSPVTSPVSALVQLVEHSTWTPTCGQPPALINDILARGVRQLLGLAS</sequence>
<dbReference type="AlphaFoldDB" id="A0A402CCN5"/>
<protein>
    <submittedName>
        <fullName evidence="1">Uncharacterized protein</fullName>
    </submittedName>
</protein>
<accession>A0A402CCN5</accession>
<comment type="caution">
    <text evidence="1">The sequence shown here is derived from an EMBL/GenBank/DDBJ whole genome shotgun (WGS) entry which is preliminary data.</text>
</comment>
<gene>
    <name evidence="1" type="ORF">Rhow_005051</name>
</gene>